<evidence type="ECO:0000313" key="1">
    <source>
        <dbReference type="EMBL" id="ERL49931.1"/>
    </source>
</evidence>
<dbReference type="EMBL" id="AVBC01000039">
    <property type="protein sequence ID" value="ERL49931.1"/>
    <property type="molecule type" value="Genomic_DNA"/>
</dbReference>
<dbReference type="eggNOG" id="COG3554">
    <property type="taxonomic scope" value="Bacteria"/>
</dbReference>
<protein>
    <recommendedName>
        <fullName evidence="3">Glycolipid-binding domain-containing protein</fullName>
    </recommendedName>
</protein>
<dbReference type="RefSeq" id="WP_021819979.1">
    <property type="nucleotide sequence ID" value="NZ_AVBC01000039.1"/>
</dbReference>
<evidence type="ECO:0000313" key="2">
    <source>
        <dbReference type="Proteomes" id="UP000019113"/>
    </source>
</evidence>
<gene>
    <name evidence="1" type="ORF">BJB45_02060</name>
</gene>
<dbReference type="SUPFAM" id="SSF159275">
    <property type="entry name" value="PA1994-like"/>
    <property type="match status" value="1"/>
</dbReference>
<keyword evidence="2" id="KW-1185">Reference proteome</keyword>
<proteinExistence type="predicted"/>
<dbReference type="Pfam" id="PF06475">
    <property type="entry name" value="Glycolipid_bind"/>
    <property type="match status" value="1"/>
</dbReference>
<reference evidence="1 2" key="1">
    <citation type="submission" date="2013-08" db="EMBL/GenBank/DDBJ databases">
        <title>draft genome of Halomonas huanghegensis, strain BJGMM-B45T.</title>
        <authorList>
            <person name="Miao C."/>
            <person name="Wan Y."/>
            <person name="Jin W."/>
        </authorList>
    </citation>
    <scope>NUCLEOTIDE SEQUENCE [LARGE SCALE GENOMIC DNA]</scope>
    <source>
        <strain evidence="1 2">BJGMM-B45</strain>
    </source>
</reference>
<dbReference type="OrthoDB" id="9814791at2"/>
<dbReference type="PATRIC" id="fig|1178482.3.peg.3024"/>
<evidence type="ECO:0008006" key="3">
    <source>
        <dbReference type="Google" id="ProtNLM"/>
    </source>
</evidence>
<dbReference type="InterPro" id="IPR009467">
    <property type="entry name" value="Glycolipid-bd_prot_put"/>
</dbReference>
<comment type="caution">
    <text evidence="1">The sequence shown here is derived from an EMBL/GenBank/DDBJ whole genome shotgun (WGS) entry which is preliminary data.</text>
</comment>
<dbReference type="STRING" id="1178482.AR456_03570"/>
<sequence>MIYRWRRLDEPGLETLELERSIRGYRATSTVATFGKSPLTLCYQWHLDRQWRTRHLSLQRLRPSSQQLHIERHADGWWINGCHRRELASCEEIDLSVSPFCNSVAIQQLIPQLIPHLIPQLRDSAAITALFIDADTLDIQPSRQRYQYLRKGNWRYIDEGIACGFEARLQLDNDGLVTRYEGLFEAVP</sequence>
<organism evidence="1 2">
    <name type="scientific">Halomonas huangheensis</name>
    <dbReference type="NCBI Taxonomy" id="1178482"/>
    <lineage>
        <taxon>Bacteria</taxon>
        <taxon>Pseudomonadati</taxon>
        <taxon>Pseudomonadota</taxon>
        <taxon>Gammaproteobacteria</taxon>
        <taxon>Oceanospirillales</taxon>
        <taxon>Halomonadaceae</taxon>
        <taxon>Halomonas</taxon>
    </lineage>
</organism>
<dbReference type="AlphaFoldDB" id="W1N441"/>
<name>W1N441_9GAMM</name>
<dbReference type="KEGG" id="hhu:AR456_03570"/>
<dbReference type="Proteomes" id="UP000019113">
    <property type="component" value="Unassembled WGS sequence"/>
</dbReference>
<accession>W1N441</accession>